<keyword evidence="1" id="KW-0175">Coiled coil</keyword>
<feature type="coiled-coil region" evidence="1">
    <location>
        <begin position="12"/>
        <end position="39"/>
    </location>
</feature>
<evidence type="ECO:0000313" key="3">
    <source>
        <dbReference type="Proteomes" id="UP000030693"/>
    </source>
</evidence>
<organism evidence="2">
    <name type="scientific">Fonticula alba</name>
    <name type="common">Slime mold</name>
    <dbReference type="NCBI Taxonomy" id="691883"/>
    <lineage>
        <taxon>Eukaryota</taxon>
        <taxon>Rotosphaerida</taxon>
        <taxon>Fonticulaceae</taxon>
        <taxon>Fonticula</taxon>
    </lineage>
</organism>
<evidence type="ECO:0000313" key="2">
    <source>
        <dbReference type="EMBL" id="KCV70660.1"/>
    </source>
</evidence>
<protein>
    <submittedName>
        <fullName evidence="2">Uncharacterized protein</fullName>
    </submittedName>
</protein>
<accession>A0A058Z8R8</accession>
<dbReference type="Proteomes" id="UP000030693">
    <property type="component" value="Unassembled WGS sequence"/>
</dbReference>
<keyword evidence="3" id="KW-1185">Reference proteome</keyword>
<dbReference type="GeneID" id="20527740"/>
<dbReference type="AlphaFoldDB" id="A0A058Z8R8"/>
<dbReference type="RefSeq" id="XP_009495176.1">
    <property type="nucleotide sequence ID" value="XM_009496901.1"/>
</dbReference>
<proteinExistence type="predicted"/>
<reference evidence="2" key="1">
    <citation type="submission" date="2013-04" db="EMBL/GenBank/DDBJ databases">
        <title>The Genome Sequence of Fonticula alba ATCC 38817.</title>
        <authorList>
            <consortium name="The Broad Institute Genomics Platform"/>
            <person name="Russ C."/>
            <person name="Cuomo C."/>
            <person name="Burger G."/>
            <person name="Gray M.W."/>
            <person name="Holland P.W.H."/>
            <person name="King N."/>
            <person name="Lang F.B.F."/>
            <person name="Roger A.J."/>
            <person name="Ruiz-Trillo I."/>
            <person name="Brown M."/>
            <person name="Walker B."/>
            <person name="Young S."/>
            <person name="Zeng Q."/>
            <person name="Gargeya S."/>
            <person name="Fitzgerald M."/>
            <person name="Haas B."/>
            <person name="Abouelleil A."/>
            <person name="Allen A.W."/>
            <person name="Alvarado L."/>
            <person name="Arachchi H.M."/>
            <person name="Berlin A.M."/>
            <person name="Chapman S.B."/>
            <person name="Gainer-Dewar J."/>
            <person name="Goldberg J."/>
            <person name="Griggs A."/>
            <person name="Gujja S."/>
            <person name="Hansen M."/>
            <person name="Howarth C."/>
            <person name="Imamovic A."/>
            <person name="Ireland A."/>
            <person name="Larimer J."/>
            <person name="McCowan C."/>
            <person name="Murphy C."/>
            <person name="Pearson M."/>
            <person name="Poon T.W."/>
            <person name="Priest M."/>
            <person name="Roberts A."/>
            <person name="Saif S."/>
            <person name="Shea T."/>
            <person name="Sisk P."/>
            <person name="Sykes S."/>
            <person name="Wortman J."/>
            <person name="Nusbaum C."/>
            <person name="Birren B."/>
        </authorList>
    </citation>
    <scope>NUCLEOTIDE SEQUENCE [LARGE SCALE GENOMIC DNA]</scope>
    <source>
        <strain evidence="2">ATCC 38817</strain>
    </source>
</reference>
<evidence type="ECO:0000256" key="1">
    <source>
        <dbReference type="SAM" id="Coils"/>
    </source>
</evidence>
<name>A0A058Z8R8_FONAL</name>
<dbReference type="EMBL" id="KB932204">
    <property type="protein sequence ID" value="KCV70660.1"/>
    <property type="molecule type" value="Genomic_DNA"/>
</dbReference>
<gene>
    <name evidence="2" type="ORF">H696_03015</name>
</gene>
<sequence length="114" mass="12734">MTLPHPSALTAIGICQDELARTQVELEQLRARIRVANLIHQVAATLAVKDDCTACTIGDLRPCCCFENIHPAVPFLQELIRLQQVLEAVPLTEQDIESIRKHIVAQTPLERETE</sequence>